<accession>A0A1L6J8B6</accession>
<reference evidence="2" key="1">
    <citation type="submission" date="2016-12" db="EMBL/GenBank/DDBJ databases">
        <title>Whole genome sequencing of Sphingomonas sp. ABOJV.</title>
        <authorList>
            <person name="Conlan S."/>
            <person name="Thomas P.J."/>
            <person name="Mullikin J."/>
            <person name="Palmore T.N."/>
            <person name="Frank K.M."/>
            <person name="Segre J.A."/>
        </authorList>
    </citation>
    <scope>NUCLEOTIDE SEQUENCE [LARGE SCALE GENOMIC DNA]</scope>
    <source>
        <strain evidence="2">ABOJV</strain>
    </source>
</reference>
<evidence type="ECO:0000313" key="1">
    <source>
        <dbReference type="EMBL" id="APR52139.1"/>
    </source>
</evidence>
<dbReference type="EMBL" id="CP018820">
    <property type="protein sequence ID" value="APR52139.1"/>
    <property type="molecule type" value="Genomic_DNA"/>
</dbReference>
<dbReference type="InterPro" id="IPR036511">
    <property type="entry name" value="TGT-like_sf"/>
</dbReference>
<dbReference type="NCBIfam" id="NF041059">
    <property type="entry name" value="DpdA"/>
    <property type="match status" value="1"/>
</dbReference>
<dbReference type="InterPro" id="IPR053537">
    <property type="entry name" value="DNA-guanine_TGase"/>
</dbReference>
<dbReference type="Gene3D" id="3.20.20.105">
    <property type="entry name" value="Queuine tRNA-ribosyltransferase-like"/>
    <property type="match status" value="1"/>
</dbReference>
<evidence type="ECO:0008006" key="3">
    <source>
        <dbReference type="Google" id="ProtNLM"/>
    </source>
</evidence>
<dbReference type="GO" id="GO:0006400">
    <property type="term" value="P:tRNA modification"/>
    <property type="evidence" value="ECO:0007669"/>
    <property type="project" value="InterPro"/>
</dbReference>
<dbReference type="GeneID" id="44132210"/>
<name>A0A1L6J8B6_9SPHN</name>
<organism evidence="1 2">
    <name type="scientific">Sphingomonas koreensis</name>
    <dbReference type="NCBI Taxonomy" id="93064"/>
    <lineage>
        <taxon>Bacteria</taxon>
        <taxon>Pseudomonadati</taxon>
        <taxon>Pseudomonadota</taxon>
        <taxon>Alphaproteobacteria</taxon>
        <taxon>Sphingomonadales</taxon>
        <taxon>Sphingomonadaceae</taxon>
        <taxon>Sphingomonas</taxon>
    </lineage>
</organism>
<dbReference type="Proteomes" id="UP000185161">
    <property type="component" value="Chromosome"/>
</dbReference>
<keyword evidence="2" id="KW-1185">Reference proteome</keyword>
<dbReference type="AlphaFoldDB" id="A0A1L6J8B6"/>
<proteinExistence type="predicted"/>
<dbReference type="SUPFAM" id="SSF51713">
    <property type="entry name" value="tRNA-guanine transglycosylase"/>
    <property type="match status" value="1"/>
</dbReference>
<protein>
    <recommendedName>
        <fullName evidence="3">tRNA-guanine(15) transglycosylase-like domain-containing protein</fullName>
    </recommendedName>
</protein>
<evidence type="ECO:0000313" key="2">
    <source>
        <dbReference type="Proteomes" id="UP000185161"/>
    </source>
</evidence>
<dbReference type="RefSeq" id="WP_075151053.1">
    <property type="nucleotide sequence ID" value="NZ_CP018820.1"/>
</dbReference>
<dbReference type="STRING" id="93064.BRX40_06555"/>
<gene>
    <name evidence="1" type="ORF">BRX40_06555</name>
</gene>
<sequence length="455" mass="50089">MRFIYADSLDVVDPGYDFIADRHSAGRSPYWDDVYPHQILGRAPYKGMLVSRAIVGGHAVSGKYSEAQAMRFRRGGARSFLRLDIPGLDHLPIFGDCGAFSYHREDVPPYSPEDTAAFYEDGGFTHGCSVDHIIFEHDDSMPGLDGGSQESRRRFDITLANAEAFLAATRSMRNHFTPLGVIQGWSPASMADAARQLVAMGYDYLAVGGTVPLKTAQVRACVAAIHDAIPRHIRLHVLGFARADEIESFTGFGITSFDTASPMIRSFKDANKNYYLPDPSGGLSYYTAIRVPQALENNKLMALVKQGALGQEELVRLERAALTHLRAYDRDEAGLDETIDAVMAYAVPATLGAPRERLPGSNSVRSLEQRYRRTLGDRPWRRCPCNICQALSIEVMIFRASNRNKRRGIHNMSVFDGLVDSLELESTDHDYPALSGCSRAPEHTPPGAVVCGAGE</sequence>
<dbReference type="KEGG" id="skr:BRX40_06555"/>